<evidence type="ECO:0000256" key="12">
    <source>
        <dbReference type="ARBA" id="ARBA00034000"/>
    </source>
</evidence>
<dbReference type="InterPro" id="IPR012907">
    <property type="entry name" value="Peptidase_S11_C"/>
</dbReference>
<evidence type="ECO:0000256" key="4">
    <source>
        <dbReference type="ARBA" id="ARBA00012448"/>
    </source>
</evidence>
<evidence type="ECO:0000256" key="3">
    <source>
        <dbReference type="ARBA" id="ARBA00007164"/>
    </source>
</evidence>
<dbReference type="GO" id="GO:0004180">
    <property type="term" value="F:carboxypeptidase activity"/>
    <property type="evidence" value="ECO:0007669"/>
    <property type="project" value="UniProtKB-KW"/>
</dbReference>
<keyword evidence="8" id="KW-0378">Hydrolase</keyword>
<evidence type="ECO:0000256" key="11">
    <source>
        <dbReference type="ARBA" id="ARBA00023316"/>
    </source>
</evidence>
<dbReference type="InterPro" id="IPR037167">
    <property type="entry name" value="Peptidase_S11_C_sf"/>
</dbReference>
<dbReference type="PANTHER" id="PTHR21581:SF6">
    <property type="entry name" value="TRAFFICKING PROTEIN PARTICLE COMPLEX SUBUNIT 12"/>
    <property type="match status" value="1"/>
</dbReference>
<comment type="pathway">
    <text evidence="2">Cell wall biogenesis; peptidoglycan biosynthesis.</text>
</comment>
<feature type="domain" description="Peptidase S11 D-Ala-D-Ala carboxypeptidase A C-terminal" evidence="14">
    <location>
        <begin position="284"/>
        <end position="373"/>
    </location>
</feature>
<evidence type="ECO:0000256" key="1">
    <source>
        <dbReference type="ARBA" id="ARBA00003217"/>
    </source>
</evidence>
<keyword evidence="10" id="KW-0573">Peptidoglycan synthesis</keyword>
<comment type="similarity">
    <text evidence="3 13">Belongs to the peptidase S11 family.</text>
</comment>
<dbReference type="SMART" id="SM00936">
    <property type="entry name" value="PBP5_C"/>
    <property type="match status" value="1"/>
</dbReference>
<dbReference type="InterPro" id="IPR012338">
    <property type="entry name" value="Beta-lactam/transpept-like"/>
</dbReference>
<dbReference type="Gene3D" id="2.60.410.10">
    <property type="entry name" value="D-Ala-D-Ala carboxypeptidase, C-terminal domain"/>
    <property type="match status" value="1"/>
</dbReference>
<evidence type="ECO:0000313" key="16">
    <source>
        <dbReference type="Proteomes" id="UP001055955"/>
    </source>
</evidence>
<keyword evidence="5 15" id="KW-0121">Carboxypeptidase</keyword>
<accession>A0ABY5DK03</accession>
<dbReference type="RefSeq" id="WP_258568599.1">
    <property type="nucleotide sequence ID" value="NZ_CP092900.1"/>
</dbReference>
<evidence type="ECO:0000256" key="13">
    <source>
        <dbReference type="RuleBase" id="RU004016"/>
    </source>
</evidence>
<evidence type="ECO:0000256" key="5">
    <source>
        <dbReference type="ARBA" id="ARBA00022645"/>
    </source>
</evidence>
<dbReference type="Pfam" id="PF00768">
    <property type="entry name" value="Peptidase_S11"/>
    <property type="match status" value="1"/>
</dbReference>
<evidence type="ECO:0000256" key="2">
    <source>
        <dbReference type="ARBA" id="ARBA00004752"/>
    </source>
</evidence>
<dbReference type="SUPFAM" id="SSF69189">
    <property type="entry name" value="Penicillin-binding protein associated domain"/>
    <property type="match status" value="1"/>
</dbReference>
<dbReference type="Proteomes" id="UP001055955">
    <property type="component" value="Chromosome"/>
</dbReference>
<name>A0ABY5DK03_9GAMM</name>
<evidence type="ECO:0000313" key="15">
    <source>
        <dbReference type="EMBL" id="UTC24810.1"/>
    </source>
</evidence>
<organism evidence="15 16">
    <name type="scientific">Candidatus Comchoanobacter bicostacola</name>
    <dbReference type="NCBI Taxonomy" id="2919598"/>
    <lineage>
        <taxon>Bacteria</taxon>
        <taxon>Pseudomonadati</taxon>
        <taxon>Pseudomonadota</taxon>
        <taxon>Gammaproteobacteria</taxon>
        <taxon>Candidatus Comchoanobacterales</taxon>
        <taxon>Candidatus Comchoanobacteraceae</taxon>
        <taxon>Candidatus Comchoanobacter</taxon>
    </lineage>
</organism>
<dbReference type="Pfam" id="PF07943">
    <property type="entry name" value="PBP5_C"/>
    <property type="match status" value="1"/>
</dbReference>
<gene>
    <name evidence="15" type="ORF">MMH89_01415</name>
</gene>
<dbReference type="SUPFAM" id="SSF56601">
    <property type="entry name" value="beta-lactamase/transpeptidase-like"/>
    <property type="match status" value="1"/>
</dbReference>
<sequence length="390" mass="43443">MKTDLSLKQFICTLTFALLQLTYATSLSEISQKELLMPPPPSVQAKNYIIIDAETGAVIAEKNAHTQISPASLTKLMTSYVIFHALSQNHVSLEDDVYISTQAWKTEGSRMFLSEHSKVNLEKLLKGVIVTSANDASVALSEHYAGSEESFYAIMNRMAQNFGLKNTQFSSSTGLDKKNHYSSAADIAKLSSRIIQDFPEYFHWFQEEEVKHADITQSNRNQLMLKHDDIDGLKTGYTKQAGYCLATTAKRGNTRLIIVTANSPSAQARDRDTLALLNYAFRFFETTLVYPKDTQITTQKVYKGVLKEAHLTTHKPLWVTIPKGTTEQLLIDVEATKLIAPLDASTPSAQLVTKINNQVIATAPLYPHTTIQESTGIHRLIDQLKLMVGL</sequence>
<keyword evidence="9" id="KW-0133">Cell shape</keyword>
<evidence type="ECO:0000259" key="14">
    <source>
        <dbReference type="SMART" id="SM00936"/>
    </source>
</evidence>
<proteinExistence type="inferred from homology"/>
<dbReference type="InterPro" id="IPR018044">
    <property type="entry name" value="Peptidase_S11"/>
</dbReference>
<protein>
    <recommendedName>
        <fullName evidence="4">serine-type D-Ala-D-Ala carboxypeptidase</fullName>
        <ecNumber evidence="4">3.4.16.4</ecNumber>
    </recommendedName>
</protein>
<dbReference type="PRINTS" id="PR00725">
    <property type="entry name" value="DADACBPTASE1"/>
</dbReference>
<keyword evidence="11" id="KW-0961">Cell wall biogenesis/degradation</keyword>
<dbReference type="InterPro" id="IPR015956">
    <property type="entry name" value="Peniciliin-bd_prot_C_sf"/>
</dbReference>
<dbReference type="EMBL" id="CP092900">
    <property type="protein sequence ID" value="UTC24810.1"/>
    <property type="molecule type" value="Genomic_DNA"/>
</dbReference>
<keyword evidence="6" id="KW-0645">Protease</keyword>
<evidence type="ECO:0000256" key="8">
    <source>
        <dbReference type="ARBA" id="ARBA00022801"/>
    </source>
</evidence>
<evidence type="ECO:0000256" key="6">
    <source>
        <dbReference type="ARBA" id="ARBA00022670"/>
    </source>
</evidence>
<keyword evidence="7" id="KW-0732">Signal</keyword>
<keyword evidence="16" id="KW-1185">Reference proteome</keyword>
<comment type="function">
    <text evidence="1">Removes C-terminal D-alanyl residues from sugar-peptide cell wall precursors.</text>
</comment>
<evidence type="ECO:0000256" key="7">
    <source>
        <dbReference type="ARBA" id="ARBA00022729"/>
    </source>
</evidence>
<evidence type="ECO:0000256" key="10">
    <source>
        <dbReference type="ARBA" id="ARBA00022984"/>
    </source>
</evidence>
<dbReference type="EC" id="3.4.16.4" evidence="4"/>
<dbReference type="PANTHER" id="PTHR21581">
    <property type="entry name" value="D-ALANYL-D-ALANINE CARBOXYPEPTIDASE"/>
    <property type="match status" value="1"/>
</dbReference>
<dbReference type="InterPro" id="IPR001967">
    <property type="entry name" value="Peptidase_S11_N"/>
</dbReference>
<dbReference type="Gene3D" id="3.40.710.10">
    <property type="entry name" value="DD-peptidase/beta-lactamase superfamily"/>
    <property type="match status" value="1"/>
</dbReference>
<reference evidence="15 16" key="1">
    <citation type="journal article" date="2022" name="Nat. Microbiol.">
        <title>The microbiome of a bacterivorous marine choanoflagellate contains a resource-demanding obligate bacterial associate.</title>
        <authorList>
            <person name="Needham D.M."/>
            <person name="Poirier C."/>
            <person name="Bachy C."/>
            <person name="George E.E."/>
            <person name="Wilken S."/>
            <person name="Yung C.C.M."/>
            <person name="Limardo A.J."/>
            <person name="Morando M."/>
            <person name="Sudek L."/>
            <person name="Malmstrom R.R."/>
            <person name="Keeling P.J."/>
            <person name="Santoro A.E."/>
            <person name="Worden A.Z."/>
        </authorList>
    </citation>
    <scope>NUCLEOTIDE SEQUENCE [LARGE SCALE GENOMIC DNA]</scope>
    <source>
        <strain evidence="15 16">Comchoano-1</strain>
    </source>
</reference>
<evidence type="ECO:0000256" key="9">
    <source>
        <dbReference type="ARBA" id="ARBA00022960"/>
    </source>
</evidence>
<comment type="catalytic activity">
    <reaction evidence="12">
        <text>Preferential cleavage: (Ac)2-L-Lys-D-Ala-|-D-Ala. Also transpeptidation of peptidyl-alanyl moieties that are N-acyl substituents of D-alanine.</text>
        <dbReference type="EC" id="3.4.16.4"/>
    </reaction>
</comment>